<dbReference type="InterPro" id="IPR029058">
    <property type="entry name" value="AB_hydrolase_fold"/>
</dbReference>
<comment type="caution">
    <text evidence="2">The sequence shown here is derived from an EMBL/GenBank/DDBJ whole genome shotgun (WGS) entry which is preliminary data.</text>
</comment>
<dbReference type="SUPFAM" id="SSF53474">
    <property type="entry name" value="alpha/beta-Hydrolases"/>
    <property type="match status" value="1"/>
</dbReference>
<evidence type="ECO:0000256" key="1">
    <source>
        <dbReference type="SAM" id="MobiDB-lite"/>
    </source>
</evidence>
<accession>A0ABV2ENN5</accession>
<evidence type="ECO:0000313" key="2">
    <source>
        <dbReference type="EMBL" id="MET3528668.1"/>
    </source>
</evidence>
<proteinExistence type="predicted"/>
<keyword evidence="3" id="KW-1185">Reference proteome</keyword>
<name>A0ABV2ENN5_9CAUL</name>
<gene>
    <name evidence="2" type="ORF">ABID41_003810</name>
</gene>
<organism evidence="2 3">
    <name type="scientific">Phenylobacterium koreense</name>
    <dbReference type="NCBI Taxonomy" id="266125"/>
    <lineage>
        <taxon>Bacteria</taxon>
        <taxon>Pseudomonadati</taxon>
        <taxon>Pseudomonadota</taxon>
        <taxon>Alphaproteobacteria</taxon>
        <taxon>Caulobacterales</taxon>
        <taxon>Caulobacteraceae</taxon>
        <taxon>Phenylobacterium</taxon>
    </lineage>
</organism>
<dbReference type="Gene3D" id="3.40.50.1820">
    <property type="entry name" value="alpha/beta hydrolase"/>
    <property type="match status" value="1"/>
</dbReference>
<feature type="region of interest" description="Disordered" evidence="1">
    <location>
        <begin position="175"/>
        <end position="203"/>
    </location>
</feature>
<protein>
    <submittedName>
        <fullName evidence="2">Pimeloyl-ACP methyl ester carboxylesterase</fullName>
    </submittedName>
</protein>
<dbReference type="EMBL" id="JBEPLU010000005">
    <property type="protein sequence ID" value="MET3528668.1"/>
    <property type="molecule type" value="Genomic_DNA"/>
</dbReference>
<dbReference type="Proteomes" id="UP001549110">
    <property type="component" value="Unassembled WGS sequence"/>
</dbReference>
<evidence type="ECO:0000313" key="3">
    <source>
        <dbReference type="Proteomes" id="UP001549110"/>
    </source>
</evidence>
<dbReference type="RefSeq" id="WP_354298530.1">
    <property type="nucleotide sequence ID" value="NZ_JBEPLU010000005.1"/>
</dbReference>
<reference evidence="2 3" key="1">
    <citation type="submission" date="2024-06" db="EMBL/GenBank/DDBJ databases">
        <title>Genomic Encyclopedia of Type Strains, Phase IV (KMG-IV): sequencing the most valuable type-strain genomes for metagenomic binning, comparative biology and taxonomic classification.</title>
        <authorList>
            <person name="Goeker M."/>
        </authorList>
    </citation>
    <scope>NUCLEOTIDE SEQUENCE [LARGE SCALE GENOMIC DNA]</scope>
    <source>
        <strain evidence="2 3">DSM 17809</strain>
    </source>
</reference>
<sequence length="330" mass="35673">MLGLERTVEGAARAKGEALVETGSLTFRGDAVDPATGRKFFLDFPCDLQPGEPVTFVLNLHGGGSLGNWQRHYFPLVDFKQSHRLVIATPTAAVQRPFAPGGPPVRVWISEEDDEHLQNIVNLVVAELGPESIRAFWLAGHSQGGMTSARLLQTPFFADRVDGFISLSGGRLGRAEWTPRFGPPKADGSPPEPRPSMPPPELPVGDFSFIYTTGEREIVALPETSPWAEKYGAGPRVRQPDIVDDQPGQIWDFGRCTYPVWGLKAGPGQAEVWRYPNARDGRVIADVVRIGKGHTEGLEPRVTDALLQLMLQEPGGKIAAGAAVSNGAAD</sequence>
<feature type="compositionally biased region" description="Pro residues" evidence="1">
    <location>
        <begin position="190"/>
        <end position="202"/>
    </location>
</feature>